<proteinExistence type="predicted"/>
<dbReference type="Gene3D" id="3.90.10.10">
    <property type="entry name" value="Cytochrome C3"/>
    <property type="match status" value="1"/>
</dbReference>
<reference evidence="1" key="2">
    <citation type="journal article" date="2011" name="Microb. Ecol.">
        <title>Taxonomic and Functional Metagenomic Profiling of the Microbial Community in the Anoxic Sediment of a Sub-saline Shallow Lake (Laguna de Carrizo, Central Spain).</title>
        <authorList>
            <person name="Ferrer M."/>
            <person name="Guazzaroni M.E."/>
            <person name="Richter M."/>
            <person name="Garcia-Salamanca A."/>
            <person name="Yarza P."/>
            <person name="Suarez-Suarez A."/>
            <person name="Solano J."/>
            <person name="Alcaide M."/>
            <person name="van Dillewijn P."/>
            <person name="Molina-Henares M.A."/>
            <person name="Lopez-Cortes N."/>
            <person name="Al-Ramahi Y."/>
            <person name="Guerrero C."/>
            <person name="Acosta A."/>
            <person name="de Eugenio L.I."/>
            <person name="Martinez V."/>
            <person name="Marques S."/>
            <person name="Rojo F."/>
            <person name="Santero E."/>
            <person name="Genilloud O."/>
            <person name="Perez-Perez J."/>
            <person name="Rossello-Mora R."/>
            <person name="Ramos J.L."/>
        </authorList>
    </citation>
    <scope>NUCLEOTIDE SEQUENCE</scope>
</reference>
<dbReference type="AlphaFoldDB" id="D9PJI1"/>
<comment type="caution">
    <text evidence="1">The sequence shown here is derived from an EMBL/GenBank/DDBJ whole genome shotgun (WGS) entry which is preliminary data.</text>
</comment>
<sequence>THIPTTGFCDTCHTNFNTFKPASMNHTGTTNQCSTCHGGGYTGANAQTWNGAAHKGGNPPAQCDVCHHITTAWKPASFAHGASTAGQCLTCHNGTTATGKPSPGHIPTNQVCDVCHRTTAWLPLLTPYGHAGVAAGTCATCHTAPYTNITVKPSGSHIPTSAACDGCHRTTAWLPLKTPYAHTGIAAGTCTTCHTAPYTNITIMPTGKGHIPTTAVTMNWASCDACHKSYSSFSGVRLHATVYTSASQYPGKCPICHELGAGYGLEERIAKEHTSTARKAPNSCDNSGCHTVRGF</sequence>
<dbReference type="PANTHER" id="PTHR39425">
    <property type="entry name" value="LIPOPROTEIN CYTOCHROME C"/>
    <property type="match status" value="1"/>
</dbReference>
<name>D9PJI1_9ZZZZ</name>
<dbReference type="Gene3D" id="1.10.720.180">
    <property type="match status" value="1"/>
</dbReference>
<evidence type="ECO:0000313" key="1">
    <source>
        <dbReference type="EMBL" id="EFK96282.1"/>
    </source>
</evidence>
<protein>
    <submittedName>
        <fullName evidence="1">Cytochrome c family protein</fullName>
    </submittedName>
</protein>
<dbReference type="InterPro" id="IPR036280">
    <property type="entry name" value="Multihaem_cyt_sf"/>
</dbReference>
<dbReference type="SUPFAM" id="SSF48695">
    <property type="entry name" value="Multiheme cytochromes"/>
    <property type="match status" value="2"/>
</dbReference>
<feature type="non-terminal residue" evidence="1">
    <location>
        <position position="1"/>
    </location>
</feature>
<reference evidence="1" key="1">
    <citation type="submission" date="2010-07" db="EMBL/GenBank/DDBJ databases">
        <authorList>
            <consortium name="CONSOLIDER consortium CSD2007-00005"/>
            <person name="Guazzaroni M.-E."/>
            <person name="Richter M."/>
            <person name="Garcia-Salamanca A."/>
            <person name="Yarza P."/>
            <person name="Ferrer M."/>
        </authorList>
    </citation>
    <scope>NUCLEOTIDE SEQUENCE</scope>
</reference>
<dbReference type="EMBL" id="ADZX01000522">
    <property type="protein sequence ID" value="EFK96282.1"/>
    <property type="molecule type" value="Genomic_DNA"/>
</dbReference>
<dbReference type="PANTHER" id="PTHR39425:SF1">
    <property type="entry name" value="CYTOCHROME C7-LIKE DOMAIN-CONTAINING PROTEIN"/>
    <property type="match status" value="1"/>
</dbReference>
<organism evidence="1">
    <name type="scientific">sediment metagenome</name>
    <dbReference type="NCBI Taxonomy" id="749907"/>
    <lineage>
        <taxon>unclassified sequences</taxon>
        <taxon>metagenomes</taxon>
        <taxon>ecological metagenomes</taxon>
    </lineage>
</organism>
<gene>
    <name evidence="1" type="ORF">LDC_1690</name>
</gene>
<accession>D9PJI1</accession>